<protein>
    <recommendedName>
        <fullName evidence="4">CU044_5270 family protein</fullName>
    </recommendedName>
</protein>
<dbReference type="NCBIfam" id="NF038083">
    <property type="entry name" value="CU044_5270_fam"/>
    <property type="match status" value="1"/>
</dbReference>
<evidence type="ECO:0000313" key="3">
    <source>
        <dbReference type="Proteomes" id="UP000642070"/>
    </source>
</evidence>
<name>A0A917UCC2_9ACTN</name>
<evidence type="ECO:0000256" key="1">
    <source>
        <dbReference type="SAM" id="MobiDB-lite"/>
    </source>
</evidence>
<keyword evidence="3" id="KW-1185">Reference proteome</keyword>
<evidence type="ECO:0008006" key="4">
    <source>
        <dbReference type="Google" id="ProtNLM"/>
    </source>
</evidence>
<dbReference type="EMBL" id="BMPI01000083">
    <property type="protein sequence ID" value="GGM80375.1"/>
    <property type="molecule type" value="Genomic_DNA"/>
</dbReference>
<dbReference type="InterPro" id="IPR047789">
    <property type="entry name" value="CU044_5270-like"/>
</dbReference>
<accession>A0A917UCC2</accession>
<sequence length="303" mass="31781">MSKIMRSLAEARPSRLTPEPAPDDLSMIMSYPRQAERRRTPARRLVLAGAGLAAIAAVTAAVALRPSTPGDVSAAPSTAASTDLLLVAAQHNDGKAVESGRYWVVRAEHGSPGMTVEQWLATRAGDPSVGYFRGTSGGWTVRPMEGHTADNNFLVAGLPRSAAQLAGLPTEPGALKARLLDWYAEKGTTESRDEFLFYAGAGLVLDLPVPAPVRAGAYRMLAQLPGIEVLGPVTDALGRGGAAVGYSRRGDGGSVGQQRLVIDPATGEALARESWTDGVRLSYTAILKARWSDGTPPAASELD</sequence>
<reference evidence="2" key="2">
    <citation type="submission" date="2020-09" db="EMBL/GenBank/DDBJ databases">
        <authorList>
            <person name="Sun Q."/>
            <person name="Ohkuma M."/>
        </authorList>
    </citation>
    <scope>NUCLEOTIDE SEQUENCE</scope>
    <source>
        <strain evidence="2">JCM 19831</strain>
    </source>
</reference>
<comment type="caution">
    <text evidence="2">The sequence shown here is derived from an EMBL/GenBank/DDBJ whole genome shotgun (WGS) entry which is preliminary data.</text>
</comment>
<gene>
    <name evidence="2" type="ORF">GCM10007977_097310</name>
</gene>
<organism evidence="2 3">
    <name type="scientific">Dactylosporangium sucinum</name>
    <dbReference type="NCBI Taxonomy" id="1424081"/>
    <lineage>
        <taxon>Bacteria</taxon>
        <taxon>Bacillati</taxon>
        <taxon>Actinomycetota</taxon>
        <taxon>Actinomycetes</taxon>
        <taxon>Micromonosporales</taxon>
        <taxon>Micromonosporaceae</taxon>
        <taxon>Dactylosporangium</taxon>
    </lineage>
</organism>
<reference evidence="2" key="1">
    <citation type="journal article" date="2014" name="Int. J. Syst. Evol. Microbiol.">
        <title>Complete genome sequence of Corynebacterium casei LMG S-19264T (=DSM 44701T), isolated from a smear-ripened cheese.</title>
        <authorList>
            <consortium name="US DOE Joint Genome Institute (JGI-PGF)"/>
            <person name="Walter F."/>
            <person name="Albersmeier A."/>
            <person name="Kalinowski J."/>
            <person name="Ruckert C."/>
        </authorList>
    </citation>
    <scope>NUCLEOTIDE SEQUENCE</scope>
    <source>
        <strain evidence="2">JCM 19831</strain>
    </source>
</reference>
<dbReference type="AlphaFoldDB" id="A0A917UCC2"/>
<dbReference type="RefSeq" id="WP_190256887.1">
    <property type="nucleotide sequence ID" value="NZ_BMPI01000083.1"/>
</dbReference>
<dbReference type="Proteomes" id="UP000642070">
    <property type="component" value="Unassembled WGS sequence"/>
</dbReference>
<proteinExistence type="predicted"/>
<evidence type="ECO:0000313" key="2">
    <source>
        <dbReference type="EMBL" id="GGM80375.1"/>
    </source>
</evidence>
<feature type="region of interest" description="Disordered" evidence="1">
    <location>
        <begin position="1"/>
        <end position="26"/>
    </location>
</feature>